<name>A0A9Q1LCS8_9SOLA</name>
<reference evidence="2" key="1">
    <citation type="journal article" date="2023" name="Proc. Natl. Acad. Sci. U.S.A.">
        <title>Genomic and structural basis for evolution of tropane alkaloid biosynthesis.</title>
        <authorList>
            <person name="Wanga Y.-J."/>
            <person name="Taina T."/>
            <person name="Yua J.-Y."/>
            <person name="Lia J."/>
            <person name="Xua B."/>
            <person name="Chenc J."/>
            <person name="D'Auriad J.C."/>
            <person name="Huanga J.-P."/>
            <person name="Huanga S.-X."/>
        </authorList>
    </citation>
    <scope>NUCLEOTIDE SEQUENCE [LARGE SCALE GENOMIC DNA]</scope>
    <source>
        <strain evidence="2">cv. KIB-2019</strain>
    </source>
</reference>
<protein>
    <submittedName>
        <fullName evidence="1">Uncharacterized protein</fullName>
    </submittedName>
</protein>
<dbReference type="EMBL" id="JAJAGQ010000020">
    <property type="protein sequence ID" value="KAJ8533146.1"/>
    <property type="molecule type" value="Genomic_DNA"/>
</dbReference>
<comment type="caution">
    <text evidence="1">The sequence shown here is derived from an EMBL/GenBank/DDBJ whole genome shotgun (WGS) entry which is preliminary data.</text>
</comment>
<evidence type="ECO:0000313" key="1">
    <source>
        <dbReference type="EMBL" id="KAJ8533146.1"/>
    </source>
</evidence>
<gene>
    <name evidence="1" type="ORF">K7X08_016035</name>
</gene>
<dbReference type="Proteomes" id="UP001152561">
    <property type="component" value="Unassembled WGS sequence"/>
</dbReference>
<organism evidence="1 2">
    <name type="scientific">Anisodus acutangulus</name>
    <dbReference type="NCBI Taxonomy" id="402998"/>
    <lineage>
        <taxon>Eukaryota</taxon>
        <taxon>Viridiplantae</taxon>
        <taxon>Streptophyta</taxon>
        <taxon>Embryophyta</taxon>
        <taxon>Tracheophyta</taxon>
        <taxon>Spermatophyta</taxon>
        <taxon>Magnoliopsida</taxon>
        <taxon>eudicotyledons</taxon>
        <taxon>Gunneridae</taxon>
        <taxon>Pentapetalae</taxon>
        <taxon>asterids</taxon>
        <taxon>lamiids</taxon>
        <taxon>Solanales</taxon>
        <taxon>Solanaceae</taxon>
        <taxon>Solanoideae</taxon>
        <taxon>Hyoscyameae</taxon>
        <taxon>Anisodus</taxon>
    </lineage>
</organism>
<proteinExistence type="predicted"/>
<evidence type="ECO:0000313" key="2">
    <source>
        <dbReference type="Proteomes" id="UP001152561"/>
    </source>
</evidence>
<keyword evidence="2" id="KW-1185">Reference proteome</keyword>
<dbReference type="AlphaFoldDB" id="A0A9Q1LCS8"/>
<accession>A0A9Q1LCS8</accession>
<sequence>MYNSSKHKKAEGGKPVIGPDDVVGSFELMLESLWRISPNKIDKSLDFLIMEDVFLLSRNKRGCRVEISDDKINRDWRRLRSERFGETKELADGRRFLGGKDSDEIKRGVKKLNKSKNEKTFVASDRGRGV</sequence>